<evidence type="ECO:0000313" key="2">
    <source>
        <dbReference type="EnsemblPlants" id="AES62695"/>
    </source>
</evidence>
<proteinExistence type="predicted"/>
<reference evidence="1 3" key="1">
    <citation type="journal article" date="2011" name="Nature">
        <title>The Medicago genome provides insight into the evolution of rhizobial symbioses.</title>
        <authorList>
            <person name="Young N.D."/>
            <person name="Debelle F."/>
            <person name="Oldroyd G.E."/>
            <person name="Geurts R."/>
            <person name="Cannon S.B."/>
            <person name="Udvardi M.K."/>
            <person name="Benedito V.A."/>
            <person name="Mayer K.F."/>
            <person name="Gouzy J."/>
            <person name="Schoof H."/>
            <person name="Van de Peer Y."/>
            <person name="Proost S."/>
            <person name="Cook D.R."/>
            <person name="Meyers B.C."/>
            <person name="Spannagl M."/>
            <person name="Cheung F."/>
            <person name="De Mita S."/>
            <person name="Krishnakumar V."/>
            <person name="Gundlach H."/>
            <person name="Zhou S."/>
            <person name="Mudge J."/>
            <person name="Bharti A.K."/>
            <person name="Murray J.D."/>
            <person name="Naoumkina M.A."/>
            <person name="Rosen B."/>
            <person name="Silverstein K.A."/>
            <person name="Tang H."/>
            <person name="Rombauts S."/>
            <person name="Zhao P.X."/>
            <person name="Zhou P."/>
            <person name="Barbe V."/>
            <person name="Bardou P."/>
            <person name="Bechner M."/>
            <person name="Bellec A."/>
            <person name="Berger A."/>
            <person name="Berges H."/>
            <person name="Bidwell S."/>
            <person name="Bisseling T."/>
            <person name="Choisne N."/>
            <person name="Couloux A."/>
            <person name="Denny R."/>
            <person name="Deshpande S."/>
            <person name="Dai X."/>
            <person name="Doyle J.J."/>
            <person name="Dudez A.M."/>
            <person name="Farmer A.D."/>
            <person name="Fouteau S."/>
            <person name="Franken C."/>
            <person name="Gibelin C."/>
            <person name="Gish J."/>
            <person name="Goldstein S."/>
            <person name="Gonzalez A.J."/>
            <person name="Green P.J."/>
            <person name="Hallab A."/>
            <person name="Hartog M."/>
            <person name="Hua A."/>
            <person name="Humphray S.J."/>
            <person name="Jeong D.H."/>
            <person name="Jing Y."/>
            <person name="Jocker A."/>
            <person name="Kenton S.M."/>
            <person name="Kim D.J."/>
            <person name="Klee K."/>
            <person name="Lai H."/>
            <person name="Lang C."/>
            <person name="Lin S."/>
            <person name="Macmil S.L."/>
            <person name="Magdelenat G."/>
            <person name="Matthews L."/>
            <person name="McCorrison J."/>
            <person name="Monaghan E.L."/>
            <person name="Mun J.H."/>
            <person name="Najar F.Z."/>
            <person name="Nicholson C."/>
            <person name="Noirot C."/>
            <person name="O'Bleness M."/>
            <person name="Paule C.R."/>
            <person name="Poulain J."/>
            <person name="Prion F."/>
            <person name="Qin B."/>
            <person name="Qu C."/>
            <person name="Retzel E.F."/>
            <person name="Riddle C."/>
            <person name="Sallet E."/>
            <person name="Samain S."/>
            <person name="Samson N."/>
            <person name="Sanders I."/>
            <person name="Saurat O."/>
            <person name="Scarpelli C."/>
            <person name="Schiex T."/>
            <person name="Segurens B."/>
            <person name="Severin A.J."/>
            <person name="Sherrier D.J."/>
            <person name="Shi R."/>
            <person name="Sims S."/>
            <person name="Singer S.R."/>
            <person name="Sinharoy S."/>
            <person name="Sterck L."/>
            <person name="Viollet A."/>
            <person name="Wang B.B."/>
            <person name="Wang K."/>
            <person name="Wang M."/>
            <person name="Wang X."/>
            <person name="Warfsmann J."/>
            <person name="Weissenbach J."/>
            <person name="White D.D."/>
            <person name="White J.D."/>
            <person name="Wiley G.B."/>
            <person name="Wincker P."/>
            <person name="Xing Y."/>
            <person name="Yang L."/>
            <person name="Yao Z."/>
            <person name="Ying F."/>
            <person name="Zhai J."/>
            <person name="Zhou L."/>
            <person name="Zuber A."/>
            <person name="Denarie J."/>
            <person name="Dixon R.A."/>
            <person name="May G.D."/>
            <person name="Schwartz D.C."/>
            <person name="Rogers J."/>
            <person name="Quetier F."/>
            <person name="Town C.D."/>
            <person name="Roe B.A."/>
        </authorList>
    </citation>
    <scope>NUCLEOTIDE SEQUENCE [LARGE SCALE GENOMIC DNA]</scope>
    <source>
        <strain evidence="1">A17</strain>
        <strain evidence="2 3">cv. Jemalong A17</strain>
    </source>
</reference>
<evidence type="ECO:0000313" key="3">
    <source>
        <dbReference type="Proteomes" id="UP000002051"/>
    </source>
</evidence>
<protein>
    <submittedName>
        <fullName evidence="1 2">Uncharacterized protein</fullName>
    </submittedName>
</protein>
<dbReference type="EMBL" id="CM001217">
    <property type="protein sequence ID" value="AES62695.1"/>
    <property type="molecule type" value="Genomic_DNA"/>
</dbReference>
<dbReference type="EnsemblPlants" id="AES62695">
    <property type="protein sequence ID" value="AES62695"/>
    <property type="gene ID" value="MTR_1g104990"/>
</dbReference>
<dbReference type="AlphaFoldDB" id="G7IE25"/>
<accession>G7IE25</accession>
<reference evidence="1 3" key="2">
    <citation type="journal article" date="2014" name="BMC Genomics">
        <title>An improved genome release (version Mt4.0) for the model legume Medicago truncatula.</title>
        <authorList>
            <person name="Tang H."/>
            <person name="Krishnakumar V."/>
            <person name="Bidwell S."/>
            <person name="Rosen B."/>
            <person name="Chan A."/>
            <person name="Zhou S."/>
            <person name="Gentzbittel L."/>
            <person name="Childs K.L."/>
            <person name="Yandell M."/>
            <person name="Gundlach H."/>
            <person name="Mayer K.F."/>
            <person name="Schwartz D.C."/>
            <person name="Town C.D."/>
        </authorList>
    </citation>
    <scope>GENOME REANNOTATION</scope>
    <source>
        <strain evidence="2 3">cv. Jemalong A17</strain>
    </source>
</reference>
<dbReference type="PaxDb" id="3880-AES62695"/>
<dbReference type="Proteomes" id="UP000002051">
    <property type="component" value="Unassembled WGS sequence"/>
</dbReference>
<organism evidence="1 3">
    <name type="scientific">Medicago truncatula</name>
    <name type="common">Barrel medic</name>
    <name type="synonym">Medicago tribuloides</name>
    <dbReference type="NCBI Taxonomy" id="3880"/>
    <lineage>
        <taxon>Eukaryota</taxon>
        <taxon>Viridiplantae</taxon>
        <taxon>Streptophyta</taxon>
        <taxon>Embryophyta</taxon>
        <taxon>Tracheophyta</taxon>
        <taxon>Spermatophyta</taxon>
        <taxon>Magnoliopsida</taxon>
        <taxon>eudicotyledons</taxon>
        <taxon>Gunneridae</taxon>
        <taxon>Pentapetalae</taxon>
        <taxon>rosids</taxon>
        <taxon>fabids</taxon>
        <taxon>Fabales</taxon>
        <taxon>Fabaceae</taxon>
        <taxon>Papilionoideae</taxon>
        <taxon>50 kb inversion clade</taxon>
        <taxon>NPAAA clade</taxon>
        <taxon>Hologalegina</taxon>
        <taxon>IRL clade</taxon>
        <taxon>Trifolieae</taxon>
        <taxon>Medicago</taxon>
    </lineage>
</organism>
<reference evidence="2" key="3">
    <citation type="submission" date="2015-04" db="UniProtKB">
        <authorList>
            <consortium name="EnsemblPlants"/>
        </authorList>
    </citation>
    <scope>IDENTIFICATION</scope>
    <source>
        <strain evidence="2">cv. Jemalong A17</strain>
    </source>
</reference>
<name>G7IE25_MEDTR</name>
<gene>
    <name evidence="1" type="ordered locus">MTR_1g104990</name>
</gene>
<dbReference type="HOGENOM" id="CLU_2561710_0_0_1"/>
<keyword evidence="3" id="KW-1185">Reference proteome</keyword>
<evidence type="ECO:0000313" key="1">
    <source>
        <dbReference type="EMBL" id="AES62695.1"/>
    </source>
</evidence>
<sequence>MLNPQPYLISLPITFYSSLSGLLGYAYRREEHVVLLGNCCDPSVIREQQSKELWLETIIIVQTSLPAKGVRDCNVFVTALNG</sequence>